<dbReference type="InterPro" id="IPR016024">
    <property type="entry name" value="ARM-type_fold"/>
</dbReference>
<dbReference type="SUPFAM" id="SSF48371">
    <property type="entry name" value="ARM repeat"/>
    <property type="match status" value="2"/>
</dbReference>
<evidence type="ECO:0000259" key="1">
    <source>
        <dbReference type="PROSITE" id="PS51189"/>
    </source>
</evidence>
<name>A0AA38FX85_TAXCH</name>
<keyword evidence="3" id="KW-1185">Reference proteome</keyword>
<dbReference type="GO" id="GO:0000124">
    <property type="term" value="C:SAGA complex"/>
    <property type="evidence" value="ECO:0007669"/>
    <property type="project" value="TreeGrafter"/>
</dbReference>
<dbReference type="InterPro" id="IPR050517">
    <property type="entry name" value="DDR_Repair_Kinase"/>
</dbReference>
<dbReference type="OMA" id="WILEHEL"/>
<evidence type="ECO:0000313" key="2">
    <source>
        <dbReference type="EMBL" id="KAH9312039.1"/>
    </source>
</evidence>
<dbReference type="InterPro" id="IPR003151">
    <property type="entry name" value="PIK-rel_kinase_FAT"/>
</dbReference>
<dbReference type="EMBL" id="JAHRHJ020000006">
    <property type="protein sequence ID" value="KAH9312039.1"/>
    <property type="molecule type" value="Genomic_DNA"/>
</dbReference>
<feature type="domain" description="FAT" evidence="1">
    <location>
        <begin position="981"/>
        <end position="1258"/>
    </location>
</feature>
<comment type="caution">
    <text evidence="2">The sequence shown here is derived from an EMBL/GenBank/DDBJ whole genome shotgun (WGS) entry which is preliminary data.</text>
</comment>
<accession>A0AA38FX85</accession>
<dbReference type="PANTHER" id="PTHR11139:SF1">
    <property type="entry name" value="TRANSFORMATION_TRANSCRIPTION DOMAIN-ASSOCIATED PROTEIN"/>
    <property type="match status" value="1"/>
</dbReference>
<organism evidence="2 3">
    <name type="scientific">Taxus chinensis</name>
    <name type="common">Chinese yew</name>
    <name type="synonym">Taxus wallichiana var. chinensis</name>
    <dbReference type="NCBI Taxonomy" id="29808"/>
    <lineage>
        <taxon>Eukaryota</taxon>
        <taxon>Viridiplantae</taxon>
        <taxon>Streptophyta</taxon>
        <taxon>Embryophyta</taxon>
        <taxon>Tracheophyta</taxon>
        <taxon>Spermatophyta</taxon>
        <taxon>Pinopsida</taxon>
        <taxon>Pinidae</taxon>
        <taxon>Conifers II</taxon>
        <taxon>Cupressales</taxon>
        <taxon>Taxaceae</taxon>
        <taxon>Taxus</taxon>
    </lineage>
</organism>
<dbReference type="Pfam" id="PF20206">
    <property type="entry name" value="Tra1_ring"/>
    <property type="match status" value="2"/>
</dbReference>
<sequence>MGTSTLKRLNCFKNLQAKESKKLVKCFLNYLRHDKTEVGVQFDMLSIFLVRSHIDYTFLKEFYMIEVAKGYAPQRKKALLVHFLHLFQSKELRQDHLVVAMEMLILPMLSHAFQNGQSWDVVDPYIVKTIVENLLDPPEEVSAEYDENLRIELLQLATLLLKHLPNDLVHHRKELIKFGWYHLKQEDSATKQWAFVNVCHFFEAYQVPEKTILQVFIALLKTCQPENRMLMKQALDVLVPALPQRFLSCGNMIPTWIQYTKKILVEEGHSLSNLVHIFQLIVRHSHIFYRYRSQFVPQMVNSLSRLGLPQNTPSENRLLAIELAGLVITWEKQRQAEAKADSDTETLAPPVDMLSSASGGELSGAAKNLKCPCDASGLSDDLGKQAKTETFLSSLGMMSRSGTSMQNMDAPNSGGQPDEEYKPNAAMEEMIITFLIKVVLAPEPTNKEISAKYKQDLELLSQALEVWPGANIKFNYLEKLLGNLHPSEQSKDPSTALAQGLNVMIKVLEKQPYVFIRNNVQQITQLLEPCFNSKLSNTGKSLCTLLKMVFDAFPENALNTPHDIRLLHSKVKELIQKHLLVVTSPQISLDISSANSAISLVLSVINAFPEGQKRFINPFMKPLLCLLQRLMREMGTDIGIIEKQGHRNNAESAAATAHLMTDLGAVKCNLKSLLKLISGSVVFVHVRTDLISQISQSLLSAEGTDTDVLLMMLDVIKEWIENDFRPLSTGTPNAVLNEDIIMYLQRLSQVDRENVTPAFVEEWDEKYLQLLYRLCSDSTKYPLSLQQEVFQKVERQYMLGLRAKDPDMRHKFLSLYHDSLGKTLFARLQFIIQTQEWEALSDCFWLKQGLDLLLAILVEHEPITLAPNSAKVPPLIASGSALEQVGMQQELDEASAESDGNLLTFDGLVIRHARFLNEIRKLQYFQLTLEKEKQLMLAKPMIALLSKDYHRKQKDKRPNVVQALLEGLSLSYPQPNIPSEVIKYLGKTYNAWHIAVSLLESHVMLFPNEMRCAEALGELYRILNEEDVCCGLWKTRSITDETRAGLSLIQHGYWQHAQDLFYQAMSKATQGTYNNNVPKAELCLWEEQWISCARQLNQWELLVDIGKSFGNYDLLLDCLWKVPDWEVLKENVLPKAQVEETTKFRIVQAYLALHDGSVTGVTEADHRVGQGVDLALYQWSQLPEMSVQSRVLLLQQFQQLVELQESGKVLLGIENGNKQCLGADSLGGVRCKYMDLKDILGTWRMRAPNEWDKFICLV</sequence>
<dbReference type="GO" id="GO:0006281">
    <property type="term" value="P:DNA repair"/>
    <property type="evidence" value="ECO:0007669"/>
    <property type="project" value="TreeGrafter"/>
</dbReference>
<protein>
    <recommendedName>
        <fullName evidence="1">FAT domain-containing protein</fullName>
    </recommendedName>
</protein>
<dbReference type="InterPro" id="IPR046805">
    <property type="entry name" value="Tra1_ring"/>
</dbReference>
<dbReference type="GO" id="GO:0005634">
    <property type="term" value="C:nucleus"/>
    <property type="evidence" value="ECO:0007669"/>
    <property type="project" value="TreeGrafter"/>
</dbReference>
<dbReference type="PANTHER" id="PTHR11139">
    <property type="entry name" value="ATAXIA TELANGIECTASIA MUTATED ATM -RELATED"/>
    <property type="match status" value="1"/>
</dbReference>
<evidence type="ECO:0000313" key="3">
    <source>
        <dbReference type="Proteomes" id="UP000824469"/>
    </source>
</evidence>
<dbReference type="PROSITE" id="PS51189">
    <property type="entry name" value="FAT"/>
    <property type="match status" value="1"/>
</dbReference>
<reference evidence="2 3" key="1">
    <citation type="journal article" date="2021" name="Nat. Plants">
        <title>The Taxus genome provides insights into paclitaxel biosynthesis.</title>
        <authorList>
            <person name="Xiong X."/>
            <person name="Gou J."/>
            <person name="Liao Q."/>
            <person name="Li Y."/>
            <person name="Zhou Q."/>
            <person name="Bi G."/>
            <person name="Li C."/>
            <person name="Du R."/>
            <person name="Wang X."/>
            <person name="Sun T."/>
            <person name="Guo L."/>
            <person name="Liang H."/>
            <person name="Lu P."/>
            <person name="Wu Y."/>
            <person name="Zhang Z."/>
            <person name="Ro D.K."/>
            <person name="Shang Y."/>
            <person name="Huang S."/>
            <person name="Yan J."/>
        </authorList>
    </citation>
    <scope>NUCLEOTIDE SEQUENCE [LARGE SCALE GENOMIC DNA]</scope>
    <source>
        <strain evidence="2">Ta-2019</strain>
    </source>
</reference>
<gene>
    <name evidence="2" type="ORF">KI387_027074</name>
</gene>
<dbReference type="GO" id="GO:0006355">
    <property type="term" value="P:regulation of DNA-templated transcription"/>
    <property type="evidence" value="ECO:0007669"/>
    <property type="project" value="TreeGrafter"/>
</dbReference>
<proteinExistence type="predicted"/>
<dbReference type="Proteomes" id="UP000824469">
    <property type="component" value="Unassembled WGS sequence"/>
</dbReference>
<dbReference type="AlphaFoldDB" id="A0AA38FX85"/>
<dbReference type="InterPro" id="IPR014009">
    <property type="entry name" value="PIK_FAT"/>
</dbReference>
<dbReference type="Pfam" id="PF02259">
    <property type="entry name" value="FAT"/>
    <property type="match status" value="1"/>
</dbReference>
<dbReference type="GO" id="GO:0035267">
    <property type="term" value="C:NuA4 histone acetyltransferase complex"/>
    <property type="evidence" value="ECO:0007669"/>
    <property type="project" value="TreeGrafter"/>
</dbReference>